<protein>
    <submittedName>
        <fullName evidence="1">Uncharacterized protein</fullName>
    </submittedName>
</protein>
<evidence type="ECO:0000313" key="2">
    <source>
        <dbReference type="Proteomes" id="UP000019678"/>
    </source>
</evidence>
<gene>
    <name evidence="1" type="ORF">CAP_5979</name>
</gene>
<dbReference type="STRING" id="1192034.CAP_5979"/>
<sequence length="76" mass="8233">MEVTLENAVLTAVTVTPHATDPTSLDYQRRFADAVPSVVVGKRIDEVNVGRLAGSSGTPIGFNDALRQIREEARRP</sequence>
<dbReference type="EMBL" id="ASRX01000005">
    <property type="protein sequence ID" value="EYF08218.1"/>
    <property type="molecule type" value="Genomic_DNA"/>
</dbReference>
<accession>A0A017TG00</accession>
<evidence type="ECO:0000313" key="1">
    <source>
        <dbReference type="EMBL" id="EYF08218.1"/>
    </source>
</evidence>
<keyword evidence="2" id="KW-1185">Reference proteome</keyword>
<dbReference type="AlphaFoldDB" id="A0A017TG00"/>
<proteinExistence type="predicted"/>
<organism evidence="1 2">
    <name type="scientific">Chondromyces apiculatus DSM 436</name>
    <dbReference type="NCBI Taxonomy" id="1192034"/>
    <lineage>
        <taxon>Bacteria</taxon>
        <taxon>Pseudomonadati</taxon>
        <taxon>Myxococcota</taxon>
        <taxon>Polyangia</taxon>
        <taxon>Polyangiales</taxon>
        <taxon>Polyangiaceae</taxon>
        <taxon>Chondromyces</taxon>
    </lineage>
</organism>
<dbReference type="eggNOG" id="COG3976">
    <property type="taxonomic scope" value="Bacteria"/>
</dbReference>
<dbReference type="Proteomes" id="UP000019678">
    <property type="component" value="Unassembled WGS sequence"/>
</dbReference>
<name>A0A017TG00_9BACT</name>
<reference evidence="1 2" key="1">
    <citation type="submission" date="2013-05" db="EMBL/GenBank/DDBJ databases">
        <title>Genome assembly of Chondromyces apiculatus DSM 436.</title>
        <authorList>
            <person name="Sharma G."/>
            <person name="Khatri I."/>
            <person name="Kaur C."/>
            <person name="Mayilraj S."/>
            <person name="Subramanian S."/>
        </authorList>
    </citation>
    <scope>NUCLEOTIDE SEQUENCE [LARGE SCALE GENOMIC DNA]</scope>
    <source>
        <strain evidence="1 2">DSM 436</strain>
    </source>
</reference>
<comment type="caution">
    <text evidence="1">The sequence shown here is derived from an EMBL/GenBank/DDBJ whole genome shotgun (WGS) entry which is preliminary data.</text>
</comment>